<keyword evidence="3" id="KW-1185">Reference proteome</keyword>
<dbReference type="OrthoDB" id="1707507at2759"/>
<comment type="caution">
    <text evidence="2">The sequence shown here is derived from an EMBL/GenBank/DDBJ whole genome shotgun (WGS) entry which is preliminary data.</text>
</comment>
<dbReference type="Proteomes" id="UP000036987">
    <property type="component" value="Unassembled WGS sequence"/>
</dbReference>
<dbReference type="Pfam" id="PF04258">
    <property type="entry name" value="Peptidase_A22B"/>
    <property type="match status" value="1"/>
</dbReference>
<evidence type="ECO:0000313" key="3">
    <source>
        <dbReference type="Proteomes" id="UP000036987"/>
    </source>
</evidence>
<proteinExistence type="predicted"/>
<dbReference type="STRING" id="29655.A0A0K9PNT5"/>
<keyword evidence="1" id="KW-1133">Transmembrane helix</keyword>
<evidence type="ECO:0008006" key="4">
    <source>
        <dbReference type="Google" id="ProtNLM"/>
    </source>
</evidence>
<dbReference type="AlphaFoldDB" id="A0A0K9PNT5"/>
<dbReference type="GO" id="GO:0016020">
    <property type="term" value="C:membrane"/>
    <property type="evidence" value="ECO:0007669"/>
    <property type="project" value="InterPro"/>
</dbReference>
<gene>
    <name evidence="2" type="ORF">ZOSMA_198G00230</name>
</gene>
<dbReference type="PANTHER" id="PTHR12174:SF22">
    <property type="entry name" value="SIGNAL PEPTIDE PEPTIDASE-LIKE 3"/>
    <property type="match status" value="1"/>
</dbReference>
<protein>
    <recommendedName>
        <fullName evidence="4">EXS domain-containing protein</fullName>
    </recommendedName>
</protein>
<keyword evidence="1" id="KW-0472">Membrane</keyword>
<sequence>MDPFVLRCFSKAFTRIQWLVYDARLPNIKICTLFLICLFVYDVFWVFFSERFFGENVMWIRKLILFFQKTYFYFSRKLIPLIL</sequence>
<accession>A0A0K9PNT5</accession>
<reference evidence="3" key="1">
    <citation type="journal article" date="2016" name="Nature">
        <title>The genome of the seagrass Zostera marina reveals angiosperm adaptation to the sea.</title>
        <authorList>
            <person name="Olsen J.L."/>
            <person name="Rouze P."/>
            <person name="Verhelst B."/>
            <person name="Lin Y.-C."/>
            <person name="Bayer T."/>
            <person name="Collen J."/>
            <person name="Dattolo E."/>
            <person name="De Paoli E."/>
            <person name="Dittami S."/>
            <person name="Maumus F."/>
            <person name="Michel G."/>
            <person name="Kersting A."/>
            <person name="Lauritano C."/>
            <person name="Lohaus R."/>
            <person name="Toepel M."/>
            <person name="Tonon T."/>
            <person name="Vanneste K."/>
            <person name="Amirebrahimi M."/>
            <person name="Brakel J."/>
            <person name="Bostroem C."/>
            <person name="Chovatia M."/>
            <person name="Grimwood J."/>
            <person name="Jenkins J.W."/>
            <person name="Jueterbock A."/>
            <person name="Mraz A."/>
            <person name="Stam W.T."/>
            <person name="Tice H."/>
            <person name="Bornberg-Bauer E."/>
            <person name="Green P.J."/>
            <person name="Pearson G.A."/>
            <person name="Procaccini G."/>
            <person name="Duarte C.M."/>
            <person name="Schmutz J."/>
            <person name="Reusch T.B.H."/>
            <person name="Van de Peer Y."/>
        </authorList>
    </citation>
    <scope>NUCLEOTIDE SEQUENCE [LARGE SCALE GENOMIC DNA]</scope>
    <source>
        <strain evidence="3">cv. Finnish</strain>
    </source>
</reference>
<dbReference type="EMBL" id="LFYR01000725">
    <property type="protein sequence ID" value="KMZ70621.1"/>
    <property type="molecule type" value="Genomic_DNA"/>
</dbReference>
<dbReference type="InterPro" id="IPR007369">
    <property type="entry name" value="Peptidase_A22B_SPP"/>
</dbReference>
<keyword evidence="1" id="KW-0812">Transmembrane</keyword>
<dbReference type="PANTHER" id="PTHR12174">
    <property type="entry name" value="SIGNAL PEPTIDE PEPTIDASE"/>
    <property type="match status" value="1"/>
</dbReference>
<organism evidence="2 3">
    <name type="scientific">Zostera marina</name>
    <name type="common">Eelgrass</name>
    <dbReference type="NCBI Taxonomy" id="29655"/>
    <lineage>
        <taxon>Eukaryota</taxon>
        <taxon>Viridiplantae</taxon>
        <taxon>Streptophyta</taxon>
        <taxon>Embryophyta</taxon>
        <taxon>Tracheophyta</taxon>
        <taxon>Spermatophyta</taxon>
        <taxon>Magnoliopsida</taxon>
        <taxon>Liliopsida</taxon>
        <taxon>Zosteraceae</taxon>
        <taxon>Zostera</taxon>
    </lineage>
</organism>
<evidence type="ECO:0000256" key="1">
    <source>
        <dbReference type="SAM" id="Phobius"/>
    </source>
</evidence>
<evidence type="ECO:0000313" key="2">
    <source>
        <dbReference type="EMBL" id="KMZ70621.1"/>
    </source>
</evidence>
<dbReference type="GO" id="GO:0042500">
    <property type="term" value="F:aspartic endopeptidase activity, intramembrane cleaving"/>
    <property type="evidence" value="ECO:0007669"/>
    <property type="project" value="InterPro"/>
</dbReference>
<name>A0A0K9PNT5_ZOSMR</name>
<feature type="transmembrane region" description="Helical" evidence="1">
    <location>
        <begin position="27"/>
        <end position="48"/>
    </location>
</feature>